<sequence length="386" mass="45137">MDLNIIYGYIVVLTLQTLGASTQMCPDDLNCVCRGTSIECNCNINGQSVKIDTLPGVYMNIKCENIATFNYSKLPQCVDRIGNLKSGVRENGMLQNNETTIKTPTKEVLVDNKNLICGCQNFWFLDFVQTHWKTKVAEVDFKHCNIWSFTVCYMTFYIMIFIIATFMVIAVIVTFMYFIYKQKVNAFLKRICFNLFRHTFYKKEDKKIVVKYSIFDEEFVLQEIIPGLKDYDNAKIIMKPVMTHKNNLMKKIMSENGIEMTFVIFSPNYLMTTYSQVNIKKIRGEMLKAKNTVYIFVDIGPDNSIYAFLKEQRDPQISILWNELNFWGKVMDISSRDFQNRIKDRKSENASVKKLKKVKFSSKKSFMRLSDWPHFETFETFAHSQV</sequence>
<evidence type="ECO:0000313" key="3">
    <source>
        <dbReference type="EMBL" id="CAK1579481.1"/>
    </source>
</evidence>
<proteinExistence type="predicted"/>
<gene>
    <name evidence="3" type="ORF">PARMNEM_LOCUS1416</name>
</gene>
<keyword evidence="1" id="KW-1133">Transmembrane helix</keyword>
<dbReference type="EMBL" id="CAVLGL010000002">
    <property type="protein sequence ID" value="CAK1579481.1"/>
    <property type="molecule type" value="Genomic_DNA"/>
</dbReference>
<feature type="transmembrane region" description="Helical" evidence="1">
    <location>
        <begin position="154"/>
        <end position="180"/>
    </location>
</feature>
<evidence type="ECO:0000256" key="2">
    <source>
        <dbReference type="SAM" id="SignalP"/>
    </source>
</evidence>
<keyword evidence="1" id="KW-0812">Transmembrane</keyword>
<evidence type="ECO:0000313" key="4">
    <source>
        <dbReference type="Proteomes" id="UP001314205"/>
    </source>
</evidence>
<evidence type="ECO:0000256" key="1">
    <source>
        <dbReference type="SAM" id="Phobius"/>
    </source>
</evidence>
<protein>
    <submittedName>
        <fullName evidence="3">Uncharacterized protein</fullName>
    </submittedName>
</protein>
<accession>A0AAV1KCN3</accession>
<feature type="signal peptide" evidence="2">
    <location>
        <begin position="1"/>
        <end position="21"/>
    </location>
</feature>
<keyword evidence="4" id="KW-1185">Reference proteome</keyword>
<reference evidence="3 4" key="1">
    <citation type="submission" date="2023-11" db="EMBL/GenBank/DDBJ databases">
        <authorList>
            <person name="Hedman E."/>
            <person name="Englund M."/>
            <person name="Stromberg M."/>
            <person name="Nyberg Akerstrom W."/>
            <person name="Nylinder S."/>
            <person name="Jareborg N."/>
            <person name="Kallberg Y."/>
            <person name="Kronander E."/>
        </authorList>
    </citation>
    <scope>NUCLEOTIDE SEQUENCE [LARGE SCALE GENOMIC DNA]</scope>
</reference>
<name>A0AAV1KCN3_9NEOP</name>
<dbReference type="Proteomes" id="UP001314205">
    <property type="component" value="Unassembled WGS sequence"/>
</dbReference>
<feature type="chain" id="PRO_5043942727" evidence="2">
    <location>
        <begin position="22"/>
        <end position="386"/>
    </location>
</feature>
<comment type="caution">
    <text evidence="3">The sequence shown here is derived from an EMBL/GenBank/DDBJ whole genome shotgun (WGS) entry which is preliminary data.</text>
</comment>
<dbReference type="AlphaFoldDB" id="A0AAV1KCN3"/>
<keyword evidence="1" id="KW-0472">Membrane</keyword>
<organism evidence="3 4">
    <name type="scientific">Parnassius mnemosyne</name>
    <name type="common">clouded apollo</name>
    <dbReference type="NCBI Taxonomy" id="213953"/>
    <lineage>
        <taxon>Eukaryota</taxon>
        <taxon>Metazoa</taxon>
        <taxon>Ecdysozoa</taxon>
        <taxon>Arthropoda</taxon>
        <taxon>Hexapoda</taxon>
        <taxon>Insecta</taxon>
        <taxon>Pterygota</taxon>
        <taxon>Neoptera</taxon>
        <taxon>Endopterygota</taxon>
        <taxon>Lepidoptera</taxon>
        <taxon>Glossata</taxon>
        <taxon>Ditrysia</taxon>
        <taxon>Papilionoidea</taxon>
        <taxon>Papilionidae</taxon>
        <taxon>Parnassiinae</taxon>
        <taxon>Parnassini</taxon>
        <taxon>Parnassius</taxon>
        <taxon>Driopa</taxon>
    </lineage>
</organism>
<keyword evidence="2" id="KW-0732">Signal</keyword>